<dbReference type="GO" id="GO:0009986">
    <property type="term" value="C:cell surface"/>
    <property type="evidence" value="ECO:0007669"/>
    <property type="project" value="TreeGrafter"/>
</dbReference>
<dbReference type="GO" id="GO:0009251">
    <property type="term" value="P:glucan catabolic process"/>
    <property type="evidence" value="ECO:0007669"/>
    <property type="project" value="TreeGrafter"/>
</dbReference>
<feature type="non-terminal residue" evidence="7">
    <location>
        <position position="466"/>
    </location>
</feature>
<organism evidence="7 8">
    <name type="scientific">Tothia fuscella</name>
    <dbReference type="NCBI Taxonomy" id="1048955"/>
    <lineage>
        <taxon>Eukaryota</taxon>
        <taxon>Fungi</taxon>
        <taxon>Dikarya</taxon>
        <taxon>Ascomycota</taxon>
        <taxon>Pezizomycotina</taxon>
        <taxon>Dothideomycetes</taxon>
        <taxon>Pleosporomycetidae</taxon>
        <taxon>Venturiales</taxon>
        <taxon>Cylindrosympodiaceae</taxon>
        <taxon>Tothia</taxon>
    </lineage>
</organism>
<gene>
    <name evidence="7" type="ORF">EJ08DRAFT_554093</name>
</gene>
<dbReference type="EMBL" id="MU007013">
    <property type="protein sequence ID" value="KAF2435536.1"/>
    <property type="molecule type" value="Genomic_DNA"/>
</dbReference>
<dbReference type="GO" id="GO:0008422">
    <property type="term" value="F:beta-glucosidase activity"/>
    <property type="evidence" value="ECO:0007669"/>
    <property type="project" value="TreeGrafter"/>
</dbReference>
<dbReference type="GO" id="GO:0071555">
    <property type="term" value="P:cell wall organization"/>
    <property type="evidence" value="ECO:0007669"/>
    <property type="project" value="UniProtKB-KW"/>
</dbReference>
<evidence type="ECO:0000256" key="1">
    <source>
        <dbReference type="ARBA" id="ARBA00005641"/>
    </source>
</evidence>
<evidence type="ECO:0000256" key="4">
    <source>
        <dbReference type="ARBA" id="ARBA00023316"/>
    </source>
</evidence>
<dbReference type="PANTHER" id="PTHR31297">
    <property type="entry name" value="GLUCAN ENDO-1,6-BETA-GLUCOSIDASE B"/>
    <property type="match status" value="1"/>
</dbReference>
<proteinExistence type="inferred from homology"/>
<protein>
    <submittedName>
        <fullName evidence="7">Glucanase</fullName>
    </submittedName>
</protein>
<keyword evidence="2 5" id="KW-0378">Hydrolase</keyword>
<dbReference type="InterPro" id="IPR050386">
    <property type="entry name" value="Glycosyl_hydrolase_5"/>
</dbReference>
<accession>A0A9P4P2P8</accession>
<dbReference type="Pfam" id="PF00150">
    <property type="entry name" value="Cellulase"/>
    <property type="match status" value="1"/>
</dbReference>
<dbReference type="Gene3D" id="3.20.20.80">
    <property type="entry name" value="Glycosidases"/>
    <property type="match status" value="1"/>
</dbReference>
<evidence type="ECO:0000313" key="8">
    <source>
        <dbReference type="Proteomes" id="UP000800235"/>
    </source>
</evidence>
<dbReference type="PANTHER" id="PTHR31297:SF13">
    <property type="entry name" value="PUTATIVE-RELATED"/>
    <property type="match status" value="1"/>
</dbReference>
<dbReference type="SUPFAM" id="SSF51445">
    <property type="entry name" value="(Trans)glycosidases"/>
    <property type="match status" value="1"/>
</dbReference>
<evidence type="ECO:0000259" key="6">
    <source>
        <dbReference type="Pfam" id="PF00150"/>
    </source>
</evidence>
<evidence type="ECO:0000256" key="2">
    <source>
        <dbReference type="ARBA" id="ARBA00022801"/>
    </source>
</evidence>
<dbReference type="GO" id="GO:0005576">
    <property type="term" value="C:extracellular region"/>
    <property type="evidence" value="ECO:0007669"/>
    <property type="project" value="TreeGrafter"/>
</dbReference>
<comment type="caution">
    <text evidence="7">The sequence shown here is derived from an EMBL/GenBank/DDBJ whole genome shotgun (WGS) entry which is preliminary data.</text>
</comment>
<dbReference type="OrthoDB" id="1887033at2759"/>
<keyword evidence="8" id="KW-1185">Reference proteome</keyword>
<reference evidence="7" key="1">
    <citation type="journal article" date="2020" name="Stud. Mycol.">
        <title>101 Dothideomycetes genomes: a test case for predicting lifestyles and emergence of pathogens.</title>
        <authorList>
            <person name="Haridas S."/>
            <person name="Albert R."/>
            <person name="Binder M."/>
            <person name="Bloem J."/>
            <person name="Labutti K."/>
            <person name="Salamov A."/>
            <person name="Andreopoulos B."/>
            <person name="Baker S."/>
            <person name="Barry K."/>
            <person name="Bills G."/>
            <person name="Bluhm B."/>
            <person name="Cannon C."/>
            <person name="Castanera R."/>
            <person name="Culley D."/>
            <person name="Daum C."/>
            <person name="Ezra D."/>
            <person name="Gonzalez J."/>
            <person name="Henrissat B."/>
            <person name="Kuo A."/>
            <person name="Liang C."/>
            <person name="Lipzen A."/>
            <person name="Lutzoni F."/>
            <person name="Magnuson J."/>
            <person name="Mondo S."/>
            <person name="Nolan M."/>
            <person name="Ohm R."/>
            <person name="Pangilinan J."/>
            <person name="Park H.-J."/>
            <person name="Ramirez L."/>
            <person name="Alfaro M."/>
            <person name="Sun H."/>
            <person name="Tritt A."/>
            <person name="Yoshinaga Y."/>
            <person name="Zwiers L.-H."/>
            <person name="Turgeon B."/>
            <person name="Goodwin S."/>
            <person name="Spatafora J."/>
            <person name="Crous P."/>
            <person name="Grigoriev I."/>
        </authorList>
    </citation>
    <scope>NUCLEOTIDE SEQUENCE</scope>
    <source>
        <strain evidence="7">CBS 130266</strain>
    </source>
</reference>
<evidence type="ECO:0000313" key="7">
    <source>
        <dbReference type="EMBL" id="KAF2435536.1"/>
    </source>
</evidence>
<feature type="domain" description="Glycoside hydrolase family 5" evidence="6">
    <location>
        <begin position="75"/>
        <end position="335"/>
    </location>
</feature>
<dbReference type="FunFam" id="3.20.20.80:FF:000130">
    <property type="entry name" value="Endoglucanase C"/>
    <property type="match status" value="1"/>
</dbReference>
<dbReference type="InterPro" id="IPR001547">
    <property type="entry name" value="Glyco_hydro_5"/>
</dbReference>
<keyword evidence="3 5" id="KW-0326">Glycosidase</keyword>
<evidence type="ECO:0000256" key="5">
    <source>
        <dbReference type="RuleBase" id="RU361153"/>
    </source>
</evidence>
<keyword evidence="4" id="KW-0961">Cell wall biogenesis/degradation</keyword>
<dbReference type="Proteomes" id="UP000800235">
    <property type="component" value="Unassembled WGS sequence"/>
</dbReference>
<name>A0A9P4P2P8_9PEZI</name>
<evidence type="ECO:0000256" key="3">
    <source>
        <dbReference type="ARBA" id="ARBA00023295"/>
    </source>
</evidence>
<dbReference type="AlphaFoldDB" id="A0A9P4P2P8"/>
<sequence>MATGFLRVHGHQVVGEDNKPIILRGAGLGGWMNMENFITGYPGHESQHRAAMLKALGQEKYDFFFDKFLTYFFMESDANFFASKGLNCLRVPFNYRHLEDDMNPRVLKVEGFKHLDRVIELCAKEGIYTILDLHAAPGSQNPDWHSDNVTNHASFWDYKDHQDRVVWLWEQIAAHYKDNPWVAGYNPLNEPCDSEHWRLPNFYARIEKAVRKIDEKHILWLDGNTFAMEWEYFEEPLPNCVYSLHDYTMMGFPKGETFTGTEEQKTKLEQQFLRKAQYMHKHKSPVYNGEWGPVYANPSVDKDHEAINQARYNVLAEQLRIYDKYKIHWSIWLYKDIGVQGMIHTDPNSKYMRTIASFLLRKRALQVDAWGRYPSEESEAVVNPLVEWIDKVAPNSKDQYPTPWATERQITRLINQLWVATCLQDDFANLFKDMSLEELDECAKSFAFENCLQREGLNKAMEEHAK</sequence>
<comment type="similarity">
    <text evidence="1 5">Belongs to the glycosyl hydrolase 5 (cellulase A) family.</text>
</comment>
<dbReference type="InterPro" id="IPR017853">
    <property type="entry name" value="GH"/>
</dbReference>